<keyword evidence="1" id="KW-0812">Transmembrane</keyword>
<evidence type="ECO:0008006" key="4">
    <source>
        <dbReference type="Google" id="ProtNLM"/>
    </source>
</evidence>
<comment type="caution">
    <text evidence="2">The sequence shown here is derived from an EMBL/GenBank/DDBJ whole genome shotgun (WGS) entry which is preliminary data.</text>
</comment>
<dbReference type="RefSeq" id="WP_118153214.1">
    <property type="nucleotide sequence ID" value="NZ_QWEY01000007.1"/>
</dbReference>
<protein>
    <recommendedName>
        <fullName evidence="4">Aspartate carbamoyltransferase catalytic subunit</fullName>
    </recommendedName>
</protein>
<keyword evidence="1" id="KW-0472">Membrane</keyword>
<evidence type="ECO:0000313" key="2">
    <source>
        <dbReference type="EMBL" id="RGP36746.1"/>
    </source>
</evidence>
<keyword evidence="3" id="KW-1185">Reference proteome</keyword>
<reference evidence="2 3" key="1">
    <citation type="submission" date="2018-08" db="EMBL/GenBank/DDBJ databases">
        <title>Flavobacterium tibetense sp. nov., isolated from a wetland YonghuCo on Tibetan Plateau.</title>
        <authorList>
            <person name="Phurbu D."/>
            <person name="Lu H."/>
            <person name="Xing P."/>
        </authorList>
    </citation>
    <scope>NUCLEOTIDE SEQUENCE [LARGE SCALE GENOMIC DNA]</scope>
    <source>
        <strain evidence="2 3">DJC</strain>
    </source>
</reference>
<organism evidence="2 3">
    <name type="scientific">Pseudotabrizicola alkalilacus</name>
    <dbReference type="NCBI Taxonomy" id="2305252"/>
    <lineage>
        <taxon>Bacteria</taxon>
        <taxon>Pseudomonadati</taxon>
        <taxon>Pseudomonadota</taxon>
        <taxon>Alphaproteobacteria</taxon>
        <taxon>Rhodobacterales</taxon>
        <taxon>Paracoccaceae</taxon>
        <taxon>Pseudotabrizicola</taxon>
    </lineage>
</organism>
<evidence type="ECO:0000313" key="3">
    <source>
        <dbReference type="Proteomes" id="UP000284547"/>
    </source>
</evidence>
<accession>A0A411Z113</accession>
<dbReference type="EMBL" id="QWEY01000007">
    <property type="protein sequence ID" value="RGP36746.1"/>
    <property type="molecule type" value="Genomic_DNA"/>
</dbReference>
<name>A0A411Z113_9RHOB</name>
<dbReference type="AlphaFoldDB" id="A0A411Z113"/>
<evidence type="ECO:0000256" key="1">
    <source>
        <dbReference type="SAM" id="Phobius"/>
    </source>
</evidence>
<gene>
    <name evidence="2" type="ORF">D1012_13930</name>
</gene>
<feature type="transmembrane region" description="Helical" evidence="1">
    <location>
        <begin position="154"/>
        <end position="173"/>
    </location>
</feature>
<dbReference type="Proteomes" id="UP000284547">
    <property type="component" value="Unassembled WGS sequence"/>
</dbReference>
<keyword evidence="1" id="KW-1133">Transmembrane helix</keyword>
<sequence length="174" mass="18504">MTDPLAIPLGPERCVWVFAIDLPEDKAEAFARGPLAGALGVDSLDPGQTEYIDADAFTEYGLSRYLIEGQGIAEASLATDTAMLDALRGPLLLVFRPALTQGRLSPEPPLRLIGRYDEIPLPPRIGMAGYDAAADTIPVPVVKRPSDAAMSGRVAMVVLILLAIFVTLFVWGAG</sequence>
<proteinExistence type="predicted"/>
<dbReference type="OrthoDB" id="7875742at2"/>